<keyword evidence="1" id="KW-0175">Coiled coil</keyword>
<keyword evidence="4" id="KW-1185">Reference proteome</keyword>
<dbReference type="InterPro" id="IPR000555">
    <property type="entry name" value="JAMM/MPN+_dom"/>
</dbReference>
<dbReference type="InterPro" id="IPR037518">
    <property type="entry name" value="MPN"/>
</dbReference>
<dbReference type="PANTHER" id="PTHR10410">
    <property type="entry name" value="EUKARYOTIC TRANSLATION INITIATION FACTOR 3 -RELATED"/>
    <property type="match status" value="1"/>
</dbReference>
<evidence type="ECO:0000256" key="1">
    <source>
        <dbReference type="SAM" id="Coils"/>
    </source>
</evidence>
<evidence type="ECO:0000259" key="2">
    <source>
        <dbReference type="PROSITE" id="PS50249"/>
    </source>
</evidence>
<gene>
    <name evidence="3" type="ORF">NQ315_017239</name>
</gene>
<comment type="caution">
    <text evidence="3">The sequence shown here is derived from an EMBL/GenBank/DDBJ whole genome shotgun (WGS) entry which is preliminary data.</text>
</comment>
<dbReference type="Proteomes" id="UP001159042">
    <property type="component" value="Unassembled WGS sequence"/>
</dbReference>
<reference evidence="3 4" key="1">
    <citation type="journal article" date="2023" name="Insect Mol. Biol.">
        <title>Genome sequencing provides insights into the evolution of gene families encoding plant cell wall-degrading enzymes in longhorned beetles.</title>
        <authorList>
            <person name="Shin N.R."/>
            <person name="Okamura Y."/>
            <person name="Kirsch R."/>
            <person name="Pauchet Y."/>
        </authorList>
    </citation>
    <scope>NUCLEOTIDE SEQUENCE [LARGE SCALE GENOMIC DNA]</scope>
    <source>
        <strain evidence="3">EAD_L_NR</strain>
    </source>
</reference>
<name>A0AAV8VFB6_9CUCU</name>
<dbReference type="SMART" id="SM00232">
    <property type="entry name" value="JAB_MPN"/>
    <property type="match status" value="1"/>
</dbReference>
<dbReference type="Pfam" id="PF01398">
    <property type="entry name" value="JAB"/>
    <property type="match status" value="1"/>
</dbReference>
<dbReference type="InterPro" id="IPR040749">
    <property type="entry name" value="BRCC36_C"/>
</dbReference>
<protein>
    <recommendedName>
        <fullName evidence="2">MPN domain-containing protein</fullName>
    </recommendedName>
</protein>
<dbReference type="AlphaFoldDB" id="A0AAV8VFB6"/>
<sequence length="355" mass="40867">GPSFWIICASFTEAMRYHRKETRETDSFMDTTLMNIGNTEHCLTLQPNKYYDVACSVVYFTSTTDKTRNISFKMISDKYLRKVILNADVYAICVQHALTMEKQEIMGLLIGEASTKKFDLCKKGQTHYYILNGLGVPRISLKRSVMKVDENRNISHISACVILHRSDKQPDRVEISPEQLCTASVHAEQLATKLKKPIRVLGWYHSHPHITVWPSHVDTRTQMMYQTMDPLFVGLIFSVFQSDPRLRSNQVQLTCFQAYQGTSELERREVELVIKRIANLPRILVQEEVDSYDIKDSNTQDELASLHNDSFKTLALVHIVSKVARPLCDDLEERLKAVNTRIKALEALKKKLREN</sequence>
<feature type="coiled-coil region" evidence="1">
    <location>
        <begin position="328"/>
        <end position="355"/>
    </location>
</feature>
<organism evidence="3 4">
    <name type="scientific">Exocentrus adspersus</name>
    <dbReference type="NCBI Taxonomy" id="1586481"/>
    <lineage>
        <taxon>Eukaryota</taxon>
        <taxon>Metazoa</taxon>
        <taxon>Ecdysozoa</taxon>
        <taxon>Arthropoda</taxon>
        <taxon>Hexapoda</taxon>
        <taxon>Insecta</taxon>
        <taxon>Pterygota</taxon>
        <taxon>Neoptera</taxon>
        <taxon>Endopterygota</taxon>
        <taxon>Coleoptera</taxon>
        <taxon>Polyphaga</taxon>
        <taxon>Cucujiformia</taxon>
        <taxon>Chrysomeloidea</taxon>
        <taxon>Cerambycidae</taxon>
        <taxon>Lamiinae</taxon>
        <taxon>Acanthocinini</taxon>
        <taxon>Exocentrus</taxon>
    </lineage>
</organism>
<evidence type="ECO:0000313" key="4">
    <source>
        <dbReference type="Proteomes" id="UP001159042"/>
    </source>
</evidence>
<accession>A0AAV8VFB6</accession>
<dbReference type="InterPro" id="IPR050242">
    <property type="entry name" value="JAMM_MPN+_peptidase_M67A"/>
</dbReference>
<feature type="non-terminal residue" evidence="3">
    <location>
        <position position="1"/>
    </location>
</feature>
<evidence type="ECO:0000313" key="3">
    <source>
        <dbReference type="EMBL" id="KAJ8912909.1"/>
    </source>
</evidence>
<proteinExistence type="predicted"/>
<feature type="domain" description="MPN" evidence="2">
    <location>
        <begin position="83"/>
        <end position="255"/>
    </location>
</feature>
<dbReference type="Pfam" id="PF18110">
    <property type="entry name" value="BRCC36_C"/>
    <property type="match status" value="1"/>
</dbReference>
<dbReference type="GO" id="GO:0008237">
    <property type="term" value="F:metallopeptidase activity"/>
    <property type="evidence" value="ECO:0007669"/>
    <property type="project" value="InterPro"/>
</dbReference>
<dbReference type="EMBL" id="JANEYG010000107">
    <property type="protein sequence ID" value="KAJ8912909.1"/>
    <property type="molecule type" value="Genomic_DNA"/>
</dbReference>
<dbReference type="PROSITE" id="PS50249">
    <property type="entry name" value="MPN"/>
    <property type="match status" value="1"/>
</dbReference>
<dbReference type="Gene3D" id="3.40.140.10">
    <property type="entry name" value="Cytidine Deaminase, domain 2"/>
    <property type="match status" value="1"/>
</dbReference>
<dbReference type="SUPFAM" id="SSF102712">
    <property type="entry name" value="JAB1/MPN domain"/>
    <property type="match status" value="1"/>
</dbReference>